<gene>
    <name evidence="1" type="ORF">J0895_22485</name>
</gene>
<dbReference type="EMBL" id="JAFLQW010000586">
    <property type="protein sequence ID" value="MBO0351798.1"/>
    <property type="molecule type" value="Genomic_DNA"/>
</dbReference>
<dbReference type="Proteomes" id="UP000664844">
    <property type="component" value="Unassembled WGS sequence"/>
</dbReference>
<reference evidence="1 2" key="1">
    <citation type="submission" date="2021-03" db="EMBL/GenBank/DDBJ databases">
        <title>Metabolic Capacity of the Antarctic Cyanobacterium Phormidium pseudopriestleyi that Sustains Oxygenic Photosynthesis in the Presence of Hydrogen Sulfide.</title>
        <authorList>
            <person name="Lumian J.E."/>
            <person name="Jungblut A.D."/>
            <person name="Dillon M.L."/>
            <person name="Hawes I."/>
            <person name="Doran P.T."/>
            <person name="Mackey T.J."/>
            <person name="Dick G.J."/>
            <person name="Grettenberger C.L."/>
            <person name="Sumner D.Y."/>
        </authorList>
    </citation>
    <scope>NUCLEOTIDE SEQUENCE [LARGE SCALE GENOMIC DNA]</scope>
    <source>
        <strain evidence="1 2">FRX01</strain>
    </source>
</reference>
<organism evidence="1 2">
    <name type="scientific">Phormidium pseudopriestleyi FRX01</name>
    <dbReference type="NCBI Taxonomy" id="1759528"/>
    <lineage>
        <taxon>Bacteria</taxon>
        <taxon>Bacillati</taxon>
        <taxon>Cyanobacteriota</taxon>
        <taxon>Cyanophyceae</taxon>
        <taxon>Oscillatoriophycideae</taxon>
        <taxon>Oscillatoriales</taxon>
        <taxon>Oscillatoriaceae</taxon>
        <taxon>Phormidium</taxon>
    </lineage>
</organism>
<accession>A0ABS3FXD9</accession>
<evidence type="ECO:0000313" key="1">
    <source>
        <dbReference type="EMBL" id="MBO0351798.1"/>
    </source>
</evidence>
<comment type="caution">
    <text evidence="1">The sequence shown here is derived from an EMBL/GenBank/DDBJ whole genome shotgun (WGS) entry which is preliminary data.</text>
</comment>
<keyword evidence="2" id="KW-1185">Reference proteome</keyword>
<evidence type="ECO:0000313" key="2">
    <source>
        <dbReference type="Proteomes" id="UP000664844"/>
    </source>
</evidence>
<proteinExistence type="predicted"/>
<name>A0ABS3FXD9_9CYAN</name>
<sequence length="62" mass="7175">MGYSRSSFDLVSSPIGRSLPVMELHRHQTHWFALSSLNHSGWEMSRITLNILPKKTLPELFH</sequence>
<protein>
    <submittedName>
        <fullName evidence="1">Uncharacterized protein</fullName>
    </submittedName>
</protein>